<evidence type="ECO:0000313" key="12">
    <source>
        <dbReference type="EMBL" id="MWN21068.1"/>
    </source>
</evidence>
<dbReference type="CDD" id="cd03255">
    <property type="entry name" value="ABC_MJ0796_LolCDE_FtsE"/>
    <property type="match status" value="1"/>
</dbReference>
<dbReference type="InterPro" id="IPR003593">
    <property type="entry name" value="AAA+_ATPase"/>
</dbReference>
<comment type="function">
    <text evidence="10">Part of the ABC transporter complex hrt involved in hemin import. Responsible for energy coupling to the transport system.</text>
</comment>
<dbReference type="GO" id="GO:0005524">
    <property type="term" value="F:ATP binding"/>
    <property type="evidence" value="ECO:0007669"/>
    <property type="project" value="UniProtKB-KW"/>
</dbReference>
<comment type="subunit">
    <text evidence="2">The complex is composed of two ATP-binding proteins (HrtA), two transmembrane proteins (HrtB) and a solute-binding protein.</text>
</comment>
<organism evidence="12 13">
    <name type="scientific">Leuconostoc lactis</name>
    <dbReference type="NCBI Taxonomy" id="1246"/>
    <lineage>
        <taxon>Bacteria</taxon>
        <taxon>Bacillati</taxon>
        <taxon>Bacillota</taxon>
        <taxon>Bacilli</taxon>
        <taxon>Lactobacillales</taxon>
        <taxon>Lactobacillaceae</taxon>
        <taxon>Leuconostoc</taxon>
    </lineage>
</organism>
<evidence type="ECO:0000256" key="3">
    <source>
        <dbReference type="ARBA" id="ARBA00022448"/>
    </source>
</evidence>
<evidence type="ECO:0000259" key="11">
    <source>
        <dbReference type="PROSITE" id="PS50893"/>
    </source>
</evidence>
<gene>
    <name evidence="12" type="ORF">GQS40_05175</name>
</gene>
<dbReference type="Proteomes" id="UP000478636">
    <property type="component" value="Unassembled WGS sequence"/>
</dbReference>
<dbReference type="InterPro" id="IPR003439">
    <property type="entry name" value="ABC_transporter-like_ATP-bd"/>
</dbReference>
<dbReference type="PANTHER" id="PTHR24220">
    <property type="entry name" value="IMPORT ATP-BINDING PROTEIN"/>
    <property type="match status" value="1"/>
</dbReference>
<keyword evidence="6 12" id="KW-0067">ATP-binding</keyword>
<dbReference type="EMBL" id="WSZI01000013">
    <property type="protein sequence ID" value="MWN21068.1"/>
    <property type="molecule type" value="Genomic_DNA"/>
</dbReference>
<dbReference type="InterPro" id="IPR017871">
    <property type="entry name" value="ABC_transporter-like_CS"/>
</dbReference>
<evidence type="ECO:0000313" key="13">
    <source>
        <dbReference type="Proteomes" id="UP000478636"/>
    </source>
</evidence>
<reference evidence="12 13" key="1">
    <citation type="submission" date="2019-12" db="EMBL/GenBank/DDBJ databases">
        <title>Complete genome sequence of Leuconostoc lactis strain AVN1 provides insights into metabolic potential.</title>
        <authorList>
            <person name="Besrour N."/>
            <person name="Najjari A."/>
            <person name="Fhoula I."/>
            <person name="Jaballah S."/>
            <person name="Klibi N."/>
            <person name="Ouzari H.I."/>
        </authorList>
    </citation>
    <scope>NUCLEOTIDE SEQUENCE [LARGE SCALE GENOMIC DNA]</scope>
    <source>
        <strain evidence="12 13">AVN1</strain>
    </source>
</reference>
<dbReference type="AlphaFoldDB" id="A0A6L7AAI3"/>
<evidence type="ECO:0000256" key="1">
    <source>
        <dbReference type="ARBA" id="ARBA00004202"/>
    </source>
</evidence>
<evidence type="ECO:0000256" key="8">
    <source>
        <dbReference type="ARBA" id="ARBA00024359"/>
    </source>
</evidence>
<evidence type="ECO:0000256" key="9">
    <source>
        <dbReference type="ARBA" id="ARBA00024432"/>
    </source>
</evidence>
<evidence type="ECO:0000256" key="5">
    <source>
        <dbReference type="ARBA" id="ARBA00022741"/>
    </source>
</evidence>
<dbReference type="GO" id="GO:0005886">
    <property type="term" value="C:plasma membrane"/>
    <property type="evidence" value="ECO:0007669"/>
    <property type="project" value="UniProtKB-SubCell"/>
</dbReference>
<proteinExistence type="inferred from homology"/>
<dbReference type="GO" id="GO:0016887">
    <property type="term" value="F:ATP hydrolysis activity"/>
    <property type="evidence" value="ECO:0007669"/>
    <property type="project" value="InterPro"/>
</dbReference>
<evidence type="ECO:0000256" key="4">
    <source>
        <dbReference type="ARBA" id="ARBA00022475"/>
    </source>
</evidence>
<dbReference type="Gene3D" id="3.40.50.300">
    <property type="entry name" value="P-loop containing nucleotide triphosphate hydrolases"/>
    <property type="match status" value="1"/>
</dbReference>
<keyword evidence="7" id="KW-0472">Membrane</keyword>
<keyword evidence="5" id="KW-0547">Nucleotide-binding</keyword>
<dbReference type="PANTHER" id="PTHR24220:SF666">
    <property type="entry name" value="HEMIN IMPORT ATP-BINDING PROTEIN HRTA-RELATED"/>
    <property type="match status" value="1"/>
</dbReference>
<dbReference type="InterPro" id="IPR017911">
    <property type="entry name" value="MacB-like_ATP-bd"/>
</dbReference>
<dbReference type="RefSeq" id="WP_029509369.1">
    <property type="nucleotide sequence ID" value="NZ_DAITWI010000001.1"/>
</dbReference>
<name>A0A6L7AAI3_LEULA</name>
<accession>A0A6L7AAI3</accession>
<evidence type="ECO:0000256" key="6">
    <source>
        <dbReference type="ARBA" id="ARBA00022840"/>
    </source>
</evidence>
<dbReference type="PROSITE" id="PS50893">
    <property type="entry name" value="ABC_TRANSPORTER_2"/>
    <property type="match status" value="1"/>
</dbReference>
<dbReference type="InterPro" id="IPR027417">
    <property type="entry name" value="P-loop_NTPase"/>
</dbReference>
<comment type="subcellular location">
    <subcellularLocation>
        <location evidence="1">Cell membrane</location>
        <topology evidence="1">Peripheral membrane protein</topology>
    </subcellularLocation>
</comment>
<feature type="domain" description="ABC transporter" evidence="11">
    <location>
        <begin position="4"/>
        <end position="224"/>
    </location>
</feature>
<dbReference type="GO" id="GO:0022857">
    <property type="term" value="F:transmembrane transporter activity"/>
    <property type="evidence" value="ECO:0007669"/>
    <property type="project" value="TreeGrafter"/>
</dbReference>
<dbReference type="SUPFAM" id="SSF52540">
    <property type="entry name" value="P-loop containing nucleoside triphosphate hydrolases"/>
    <property type="match status" value="1"/>
</dbReference>
<comment type="similarity">
    <text evidence="8">Belongs to the ABC transporter superfamily. HrtA family.</text>
</comment>
<evidence type="ECO:0000256" key="10">
    <source>
        <dbReference type="ARBA" id="ARBA00024721"/>
    </source>
</evidence>
<sequence>MQTLKVSHVSKVYGQESNRVLALDDVSFEAKQGELTLILGPSGSGKSTLLTIIGGLQSPTSGIVQVNDQTIDIQNQQASDTFRLNQVGFVLQSHSLVPFLTVQQQFDLVNHVKKSGNLTPAQFQQYLKVLGIDALLDKYPGELSGGQAQRVAIARALYADPAFILADEPTAALDSDRVQKVGALFQQIAAEQQKAVVVVTHDLRLKQFANHIYTIEDGHIQQEK</sequence>
<dbReference type="PROSITE" id="PS00211">
    <property type="entry name" value="ABC_TRANSPORTER_1"/>
    <property type="match status" value="1"/>
</dbReference>
<evidence type="ECO:0000256" key="2">
    <source>
        <dbReference type="ARBA" id="ARBA00011131"/>
    </source>
</evidence>
<protein>
    <recommendedName>
        <fullName evidence="9">Putative hemin import ATP-binding protein HrtA</fullName>
    </recommendedName>
</protein>
<keyword evidence="3" id="KW-0813">Transport</keyword>
<evidence type="ECO:0000256" key="7">
    <source>
        <dbReference type="ARBA" id="ARBA00023136"/>
    </source>
</evidence>
<dbReference type="Pfam" id="PF00005">
    <property type="entry name" value="ABC_tran"/>
    <property type="match status" value="1"/>
</dbReference>
<dbReference type="SMART" id="SM00382">
    <property type="entry name" value="AAA"/>
    <property type="match status" value="1"/>
</dbReference>
<keyword evidence="4" id="KW-1003">Cell membrane</keyword>
<comment type="caution">
    <text evidence="12">The sequence shown here is derived from an EMBL/GenBank/DDBJ whole genome shotgun (WGS) entry which is preliminary data.</text>
</comment>
<dbReference type="InterPro" id="IPR015854">
    <property type="entry name" value="ABC_transpr_LolD-like"/>
</dbReference>